<dbReference type="Gene3D" id="3.10.560.10">
    <property type="entry name" value="Outer membrane lipoprotein wza domain like"/>
    <property type="match status" value="1"/>
</dbReference>
<organism evidence="17 18">
    <name type="scientific">Pelosinus baikalensis</name>
    <dbReference type="NCBI Taxonomy" id="2892015"/>
    <lineage>
        <taxon>Bacteria</taxon>
        <taxon>Bacillati</taxon>
        <taxon>Bacillota</taxon>
        <taxon>Negativicutes</taxon>
        <taxon>Selenomonadales</taxon>
        <taxon>Sporomusaceae</taxon>
        <taxon>Pelosinus</taxon>
    </lineage>
</organism>
<feature type="domain" description="Polysaccharide export protein N-terminal" evidence="15">
    <location>
        <begin position="25"/>
        <end position="97"/>
    </location>
</feature>
<keyword evidence="7" id="KW-0732">Signal</keyword>
<dbReference type="Pfam" id="PF22461">
    <property type="entry name" value="SLBB_2"/>
    <property type="match status" value="1"/>
</dbReference>
<dbReference type="PANTHER" id="PTHR33619:SF3">
    <property type="entry name" value="POLYSACCHARIDE EXPORT PROTEIN GFCE-RELATED"/>
    <property type="match status" value="1"/>
</dbReference>
<evidence type="ECO:0000259" key="16">
    <source>
        <dbReference type="Pfam" id="PF22461"/>
    </source>
</evidence>
<keyword evidence="11" id="KW-0472">Membrane</keyword>
<evidence type="ECO:0000256" key="13">
    <source>
        <dbReference type="ARBA" id="ARBA00023237"/>
    </source>
</evidence>
<dbReference type="Pfam" id="PF02563">
    <property type="entry name" value="Poly_export"/>
    <property type="match status" value="1"/>
</dbReference>
<protein>
    <submittedName>
        <fullName evidence="17">Polysaccharide export protein</fullName>
    </submittedName>
</protein>
<keyword evidence="3" id="KW-0813">Transport</keyword>
<evidence type="ECO:0000256" key="1">
    <source>
        <dbReference type="ARBA" id="ARBA00004571"/>
    </source>
</evidence>
<name>A0ABS8HME2_9FIRM</name>
<proteinExistence type="inferred from homology"/>
<keyword evidence="13" id="KW-0998">Cell outer membrane</keyword>
<evidence type="ECO:0000313" key="18">
    <source>
        <dbReference type="Proteomes" id="UP001165492"/>
    </source>
</evidence>
<dbReference type="PANTHER" id="PTHR33619">
    <property type="entry name" value="POLYSACCHARIDE EXPORT PROTEIN GFCE-RELATED"/>
    <property type="match status" value="1"/>
</dbReference>
<evidence type="ECO:0000256" key="4">
    <source>
        <dbReference type="ARBA" id="ARBA00022452"/>
    </source>
</evidence>
<accession>A0ABS8HME2</accession>
<evidence type="ECO:0000256" key="14">
    <source>
        <dbReference type="ARBA" id="ARBA00023288"/>
    </source>
</evidence>
<feature type="domain" description="SLBB" evidence="16">
    <location>
        <begin position="104"/>
        <end position="182"/>
    </location>
</feature>
<evidence type="ECO:0000256" key="2">
    <source>
        <dbReference type="ARBA" id="ARBA00009450"/>
    </source>
</evidence>
<evidence type="ECO:0000256" key="11">
    <source>
        <dbReference type="ARBA" id="ARBA00023136"/>
    </source>
</evidence>
<keyword evidence="18" id="KW-1185">Reference proteome</keyword>
<evidence type="ECO:0000256" key="9">
    <source>
        <dbReference type="ARBA" id="ARBA00023065"/>
    </source>
</evidence>
<gene>
    <name evidence="17" type="ORF">LMF89_01890</name>
</gene>
<keyword evidence="12" id="KW-0564">Palmitate</keyword>
<keyword evidence="8" id="KW-0625">Polysaccharide transport</keyword>
<dbReference type="Proteomes" id="UP001165492">
    <property type="component" value="Unassembled WGS sequence"/>
</dbReference>
<keyword evidence="14" id="KW-0449">Lipoprotein</keyword>
<keyword evidence="4" id="KW-1134">Transmembrane beta strand</keyword>
<keyword evidence="9" id="KW-0406">Ion transport</keyword>
<keyword evidence="5" id="KW-0762">Sugar transport</keyword>
<evidence type="ECO:0000256" key="12">
    <source>
        <dbReference type="ARBA" id="ARBA00023139"/>
    </source>
</evidence>
<comment type="similarity">
    <text evidence="2">Belongs to the BexD/CtrA/VexA family.</text>
</comment>
<evidence type="ECO:0000256" key="10">
    <source>
        <dbReference type="ARBA" id="ARBA00023114"/>
    </source>
</evidence>
<keyword evidence="6" id="KW-0812">Transmembrane</keyword>
<evidence type="ECO:0000256" key="5">
    <source>
        <dbReference type="ARBA" id="ARBA00022597"/>
    </source>
</evidence>
<comment type="subcellular location">
    <subcellularLocation>
        <location evidence="1">Cell outer membrane</location>
        <topology evidence="1">Multi-pass membrane protein</topology>
    </subcellularLocation>
</comment>
<evidence type="ECO:0000256" key="8">
    <source>
        <dbReference type="ARBA" id="ARBA00023047"/>
    </source>
</evidence>
<evidence type="ECO:0000256" key="7">
    <source>
        <dbReference type="ARBA" id="ARBA00022729"/>
    </source>
</evidence>
<evidence type="ECO:0000256" key="6">
    <source>
        <dbReference type="ARBA" id="ARBA00022692"/>
    </source>
</evidence>
<dbReference type="InterPro" id="IPR003715">
    <property type="entry name" value="Poly_export_N"/>
</dbReference>
<evidence type="ECO:0000256" key="3">
    <source>
        <dbReference type="ARBA" id="ARBA00022448"/>
    </source>
</evidence>
<sequence length="208" mass="23235">MKYVIHIVVVTVFVVSMAMHVVWAEEYRLGPGDILTFGVWGYEDLQVKELAIRPDGKVAFPIVGEIDALGTSTGQLTELLTEGLSHYINDPKVTVNIIKFRTIRVYVLGEVVKPGMYELEKQHNLLDALGAAGSYTRNAAKKKVYIIRKDQTSTPVKVNLMNIWEKGDMTQNYALGDGDVVYLSNNGRINFTTDILPFAMGSYYVGHM</sequence>
<dbReference type="InterPro" id="IPR054765">
    <property type="entry name" value="SLBB_dom"/>
</dbReference>
<dbReference type="InterPro" id="IPR049712">
    <property type="entry name" value="Poly_export"/>
</dbReference>
<dbReference type="RefSeq" id="WP_229533632.1">
    <property type="nucleotide sequence ID" value="NZ_JAJHJB010000002.1"/>
</dbReference>
<dbReference type="EMBL" id="JAJHJB010000002">
    <property type="protein sequence ID" value="MCC5464112.1"/>
    <property type="molecule type" value="Genomic_DNA"/>
</dbReference>
<evidence type="ECO:0000259" key="15">
    <source>
        <dbReference type="Pfam" id="PF02563"/>
    </source>
</evidence>
<comment type="caution">
    <text evidence="17">The sequence shown here is derived from an EMBL/GenBank/DDBJ whole genome shotgun (WGS) entry which is preliminary data.</text>
</comment>
<keyword evidence="10" id="KW-0626">Porin</keyword>
<evidence type="ECO:0000313" key="17">
    <source>
        <dbReference type="EMBL" id="MCC5464112.1"/>
    </source>
</evidence>
<reference evidence="17" key="1">
    <citation type="submission" date="2021-11" db="EMBL/GenBank/DDBJ databases">
        <title>Description of a new species Pelosinus isolated from the bottom sediments of Lake Baikal.</title>
        <authorList>
            <person name="Zakharyuk A."/>
        </authorList>
    </citation>
    <scope>NUCLEOTIDE SEQUENCE</scope>
    <source>
        <strain evidence="17">Bkl1</strain>
    </source>
</reference>
<dbReference type="Gene3D" id="3.30.1950.10">
    <property type="entry name" value="wza like domain"/>
    <property type="match status" value="1"/>
</dbReference>